<protein>
    <submittedName>
        <fullName evidence="2">Uncharacterized protein</fullName>
    </submittedName>
</protein>
<keyword evidence="1" id="KW-0472">Membrane</keyword>
<accession>A0A0R2B2B6</accession>
<feature type="transmembrane region" description="Helical" evidence="1">
    <location>
        <begin position="120"/>
        <end position="139"/>
    </location>
</feature>
<feature type="transmembrane region" description="Helical" evidence="1">
    <location>
        <begin position="94"/>
        <end position="114"/>
    </location>
</feature>
<reference evidence="2 3" key="1">
    <citation type="journal article" date="2015" name="Genome Announc.">
        <title>Expanding the biotechnology potential of lactobacilli through comparative genomics of 213 strains and associated genera.</title>
        <authorList>
            <person name="Sun Z."/>
            <person name="Harris H.M."/>
            <person name="McCann A."/>
            <person name="Guo C."/>
            <person name="Argimon S."/>
            <person name="Zhang W."/>
            <person name="Yang X."/>
            <person name="Jeffery I.B."/>
            <person name="Cooney J.C."/>
            <person name="Kagawa T.F."/>
            <person name="Liu W."/>
            <person name="Song Y."/>
            <person name="Salvetti E."/>
            <person name="Wrobel A."/>
            <person name="Rasinkangas P."/>
            <person name="Parkhill J."/>
            <person name="Rea M.C."/>
            <person name="O'Sullivan O."/>
            <person name="Ritari J."/>
            <person name="Douillard F.P."/>
            <person name="Paul Ross R."/>
            <person name="Yang R."/>
            <person name="Briner A.E."/>
            <person name="Felis G.E."/>
            <person name="de Vos W.M."/>
            <person name="Barrangou R."/>
            <person name="Klaenhammer T.R."/>
            <person name="Caufield P.W."/>
            <person name="Cui Y."/>
            <person name="Zhang H."/>
            <person name="O'Toole P.W."/>
        </authorList>
    </citation>
    <scope>NUCLEOTIDE SEQUENCE [LARGE SCALE GENOMIC DNA]</scope>
    <source>
        <strain evidence="2 3">DSM 20452</strain>
    </source>
</reference>
<feature type="transmembrane region" description="Helical" evidence="1">
    <location>
        <begin position="26"/>
        <end position="43"/>
    </location>
</feature>
<organism evidence="2 3">
    <name type="scientific">Ligilactobacillus murinus DSM 20452 = NBRC 14221</name>
    <dbReference type="NCBI Taxonomy" id="1423772"/>
    <lineage>
        <taxon>Bacteria</taxon>
        <taxon>Bacillati</taxon>
        <taxon>Bacillota</taxon>
        <taxon>Bacilli</taxon>
        <taxon>Lactobacillales</taxon>
        <taxon>Lactobacillaceae</taxon>
        <taxon>Ligilactobacillus</taxon>
    </lineage>
</organism>
<dbReference type="AlphaFoldDB" id="A0A0R2B2B6"/>
<evidence type="ECO:0000313" key="3">
    <source>
        <dbReference type="Proteomes" id="UP000051612"/>
    </source>
</evidence>
<dbReference type="PATRIC" id="fig|1423772.3.peg.1057"/>
<keyword evidence="1" id="KW-0812">Transmembrane</keyword>
<dbReference type="EMBL" id="AYYN01000140">
    <property type="protein sequence ID" value="KRM73710.1"/>
    <property type="molecule type" value="Genomic_DNA"/>
</dbReference>
<sequence length="140" mass="16233">MNKENAAVGGRKKGIMMLKNIRKNRFWLLKALETYSLAFFFIVKRSTGIFDWDHSPLATLDDPPFIFMLAVVGTIALVFALWDIKHLYYKQIMTSTLTFVWLAFFLSFCANDALRGVYLSFPGIYSFFVLIGIVIELRWE</sequence>
<name>A0A0R2B2B6_9LACO</name>
<dbReference type="Proteomes" id="UP000051612">
    <property type="component" value="Unassembled WGS sequence"/>
</dbReference>
<evidence type="ECO:0000313" key="2">
    <source>
        <dbReference type="EMBL" id="KRM73710.1"/>
    </source>
</evidence>
<comment type="caution">
    <text evidence="2">The sequence shown here is derived from an EMBL/GenBank/DDBJ whole genome shotgun (WGS) entry which is preliminary data.</text>
</comment>
<feature type="transmembrane region" description="Helical" evidence="1">
    <location>
        <begin position="63"/>
        <end position="82"/>
    </location>
</feature>
<keyword evidence="1" id="KW-1133">Transmembrane helix</keyword>
<proteinExistence type="predicted"/>
<evidence type="ECO:0000256" key="1">
    <source>
        <dbReference type="SAM" id="Phobius"/>
    </source>
</evidence>
<dbReference type="RefSeq" id="WP_225354592.1">
    <property type="nucleotide sequence ID" value="NZ_AYYN01000140.1"/>
</dbReference>
<gene>
    <name evidence="2" type="ORF">FC48_GL000983</name>
</gene>